<dbReference type="InterPro" id="IPR008160">
    <property type="entry name" value="Collagen"/>
</dbReference>
<dbReference type="PANTHER" id="PTHR24023">
    <property type="entry name" value="COLLAGEN ALPHA"/>
    <property type="match status" value="1"/>
</dbReference>
<accession>A0ABZ1NLS5</accession>
<feature type="region of interest" description="Disordered" evidence="1">
    <location>
        <begin position="60"/>
        <end position="230"/>
    </location>
</feature>
<feature type="compositionally biased region" description="Polar residues" evidence="1">
    <location>
        <begin position="197"/>
        <end position="207"/>
    </location>
</feature>
<gene>
    <name evidence="2" type="ORF">OHB29_04245</name>
</gene>
<evidence type="ECO:0000256" key="1">
    <source>
        <dbReference type="SAM" id="MobiDB-lite"/>
    </source>
</evidence>
<dbReference type="InterPro" id="IPR050149">
    <property type="entry name" value="Collagen_superfamily"/>
</dbReference>
<feature type="compositionally biased region" description="Pro residues" evidence="1">
    <location>
        <begin position="150"/>
        <end position="162"/>
    </location>
</feature>
<organism evidence="2 3">
    <name type="scientific">Streptomyces violaceus</name>
    <name type="common">Streptomyces venezuelae</name>
    <dbReference type="NCBI Taxonomy" id="1936"/>
    <lineage>
        <taxon>Bacteria</taxon>
        <taxon>Bacillati</taxon>
        <taxon>Actinomycetota</taxon>
        <taxon>Actinomycetes</taxon>
        <taxon>Kitasatosporales</taxon>
        <taxon>Streptomycetaceae</taxon>
        <taxon>Streptomyces</taxon>
    </lineage>
</organism>
<sequence length="230" mass="23000">MTRSEIRKEERRWRRGDVLAVAAALLIGGAFAWIMLSVQGLTHELRTANEARDALATQVQRMGESPVAGPPGSRGEPGESVRGPKGDPGEPGDRGESGEPGSPGASGSPGPPGEAGEAGEDGTPGSPGQSGEPGSDGAPGADGAAGEAGPPGPQGEPGPAGPQGPTGERGEQGPAGPAPSSWTFEYRGATYECTPDSEGSSQYTCRQTGGDTDPGLPGPLALDPARRQYP</sequence>
<dbReference type="PANTHER" id="PTHR24023:SF1096">
    <property type="entry name" value="COLLAGEN ALPHA-1(I) CHAIN-LIKE"/>
    <property type="match status" value="1"/>
</dbReference>
<dbReference type="Pfam" id="PF01391">
    <property type="entry name" value="Collagen"/>
    <property type="match status" value="1"/>
</dbReference>
<feature type="compositionally biased region" description="Low complexity" evidence="1">
    <location>
        <begin position="208"/>
        <end position="223"/>
    </location>
</feature>
<reference evidence="2 3" key="1">
    <citation type="submission" date="2022-10" db="EMBL/GenBank/DDBJ databases">
        <title>The complete genomes of actinobacterial strains from the NBC collection.</title>
        <authorList>
            <person name="Joergensen T.S."/>
            <person name="Alvarez Arevalo M."/>
            <person name="Sterndorff E.B."/>
            <person name="Faurdal D."/>
            <person name="Vuksanovic O."/>
            <person name="Mourched A.-S."/>
            <person name="Charusanti P."/>
            <person name="Shaw S."/>
            <person name="Blin K."/>
            <person name="Weber T."/>
        </authorList>
    </citation>
    <scope>NUCLEOTIDE SEQUENCE [LARGE SCALE GENOMIC DNA]</scope>
    <source>
        <strain evidence="2 3">NBC_00456</strain>
    </source>
</reference>
<protein>
    <submittedName>
        <fullName evidence="2">Collagen-like protein</fullName>
    </submittedName>
</protein>
<name>A0ABZ1NLS5_STRVL</name>
<dbReference type="RefSeq" id="WP_328336714.1">
    <property type="nucleotide sequence ID" value="NZ_CP107906.1"/>
</dbReference>
<proteinExistence type="predicted"/>
<keyword evidence="3" id="KW-1185">Reference proteome</keyword>
<dbReference type="Proteomes" id="UP001341259">
    <property type="component" value="Chromosome"/>
</dbReference>
<dbReference type="EMBL" id="CP107906">
    <property type="protein sequence ID" value="WUG92292.1"/>
    <property type="molecule type" value="Genomic_DNA"/>
</dbReference>
<feature type="compositionally biased region" description="Low complexity" evidence="1">
    <location>
        <begin position="99"/>
        <end position="108"/>
    </location>
</feature>
<feature type="compositionally biased region" description="Basic and acidic residues" evidence="1">
    <location>
        <begin position="76"/>
        <end position="97"/>
    </location>
</feature>
<evidence type="ECO:0000313" key="2">
    <source>
        <dbReference type="EMBL" id="WUG92292.1"/>
    </source>
</evidence>
<evidence type="ECO:0000313" key="3">
    <source>
        <dbReference type="Proteomes" id="UP001341259"/>
    </source>
</evidence>
<feature type="compositionally biased region" description="Low complexity" evidence="1">
    <location>
        <begin position="121"/>
        <end position="148"/>
    </location>
</feature>